<dbReference type="EMBL" id="JBHRTD010000018">
    <property type="protein sequence ID" value="MFC3139976.1"/>
    <property type="molecule type" value="Genomic_DNA"/>
</dbReference>
<reference evidence="3" key="1">
    <citation type="journal article" date="2019" name="Int. J. Syst. Evol. Microbiol.">
        <title>The Global Catalogue of Microorganisms (GCM) 10K type strain sequencing project: providing services to taxonomists for standard genome sequencing and annotation.</title>
        <authorList>
            <consortium name="The Broad Institute Genomics Platform"/>
            <consortium name="The Broad Institute Genome Sequencing Center for Infectious Disease"/>
            <person name="Wu L."/>
            <person name="Ma J."/>
        </authorList>
    </citation>
    <scope>NUCLEOTIDE SEQUENCE [LARGE SCALE GENOMIC DNA]</scope>
    <source>
        <strain evidence="3">KCTC 52277</strain>
    </source>
</reference>
<protein>
    <submittedName>
        <fullName evidence="2">Uncharacterized protein</fullName>
    </submittedName>
</protein>
<gene>
    <name evidence="2" type="ORF">ACFOE0_17600</name>
</gene>
<feature type="chain" id="PRO_5047499489" evidence="1">
    <location>
        <begin position="24"/>
        <end position="73"/>
    </location>
</feature>
<proteinExistence type="predicted"/>
<organism evidence="2 3">
    <name type="scientific">Shewanella submarina</name>
    <dbReference type="NCBI Taxonomy" id="2016376"/>
    <lineage>
        <taxon>Bacteria</taxon>
        <taxon>Pseudomonadati</taxon>
        <taxon>Pseudomonadota</taxon>
        <taxon>Gammaproteobacteria</taxon>
        <taxon>Alteromonadales</taxon>
        <taxon>Shewanellaceae</taxon>
        <taxon>Shewanella</taxon>
    </lineage>
</organism>
<keyword evidence="3" id="KW-1185">Reference proteome</keyword>
<evidence type="ECO:0000256" key="1">
    <source>
        <dbReference type="SAM" id="SignalP"/>
    </source>
</evidence>
<name>A0ABV7GKJ9_9GAMM</name>
<dbReference type="RefSeq" id="WP_248933906.1">
    <property type="nucleotide sequence ID" value="NZ_JAKILF010000001.1"/>
</dbReference>
<accession>A0ABV7GKJ9</accession>
<feature type="signal peptide" evidence="1">
    <location>
        <begin position="1"/>
        <end position="23"/>
    </location>
</feature>
<dbReference type="Proteomes" id="UP001595621">
    <property type="component" value="Unassembled WGS sequence"/>
</dbReference>
<evidence type="ECO:0000313" key="2">
    <source>
        <dbReference type="EMBL" id="MFC3139976.1"/>
    </source>
</evidence>
<keyword evidence="1" id="KW-0732">Signal</keyword>
<comment type="caution">
    <text evidence="2">The sequence shown here is derived from an EMBL/GenBank/DDBJ whole genome shotgun (WGS) entry which is preliminary data.</text>
</comment>
<sequence length="73" mass="7668">MKYMAIMLAAVVAFFIFPEQSKAGGCFAEQMALESAEAAVASATTSAAYSSAVAAQSEANRALIICMNNHEMK</sequence>
<evidence type="ECO:0000313" key="3">
    <source>
        <dbReference type="Proteomes" id="UP001595621"/>
    </source>
</evidence>